<keyword evidence="3" id="KW-1185">Reference proteome</keyword>
<keyword evidence="1" id="KW-0812">Transmembrane</keyword>
<keyword evidence="1" id="KW-0472">Membrane</keyword>
<proteinExistence type="predicted"/>
<comment type="caution">
    <text evidence="2">The sequence shown here is derived from an EMBL/GenBank/DDBJ whole genome shotgun (WGS) entry which is preliminary data.</text>
</comment>
<name>A0A8J2XL57_9MICO</name>
<dbReference type="RefSeq" id="WP_188551131.1">
    <property type="nucleotide sequence ID" value="NZ_BMFY01000010.1"/>
</dbReference>
<evidence type="ECO:0000313" key="3">
    <source>
        <dbReference type="Proteomes" id="UP000616114"/>
    </source>
</evidence>
<organism evidence="2 3">
    <name type="scientific">Sediminivirga luteola</name>
    <dbReference type="NCBI Taxonomy" id="1774748"/>
    <lineage>
        <taxon>Bacteria</taxon>
        <taxon>Bacillati</taxon>
        <taxon>Actinomycetota</taxon>
        <taxon>Actinomycetes</taxon>
        <taxon>Micrococcales</taxon>
        <taxon>Brevibacteriaceae</taxon>
        <taxon>Sediminivirga</taxon>
    </lineage>
</organism>
<protein>
    <recommendedName>
        <fullName evidence="4">DUF3817 domain-containing protein</fullName>
    </recommendedName>
</protein>
<evidence type="ECO:0000313" key="2">
    <source>
        <dbReference type="EMBL" id="GGA20058.1"/>
    </source>
</evidence>
<feature type="transmembrane region" description="Helical" evidence="1">
    <location>
        <begin position="33"/>
        <end position="56"/>
    </location>
</feature>
<sequence length="89" mass="9292">MNPVVVLKWLGVAEMATLALMLLNIVTVHEPAISSVLGPVHGLAYTGTVIAGVLAAAGRHRIWVLSLVPGIGGWLAYRRVTPAGGRSRA</sequence>
<feature type="transmembrane region" description="Helical" evidence="1">
    <location>
        <begin position="62"/>
        <end position="80"/>
    </location>
</feature>
<accession>A0A8J2XL57</accession>
<evidence type="ECO:0000256" key="1">
    <source>
        <dbReference type="SAM" id="Phobius"/>
    </source>
</evidence>
<feature type="transmembrane region" description="Helical" evidence="1">
    <location>
        <begin position="6"/>
        <end position="26"/>
    </location>
</feature>
<reference evidence="2" key="1">
    <citation type="journal article" date="2014" name="Int. J. Syst. Evol. Microbiol.">
        <title>Complete genome sequence of Corynebacterium casei LMG S-19264T (=DSM 44701T), isolated from a smear-ripened cheese.</title>
        <authorList>
            <consortium name="US DOE Joint Genome Institute (JGI-PGF)"/>
            <person name="Walter F."/>
            <person name="Albersmeier A."/>
            <person name="Kalinowski J."/>
            <person name="Ruckert C."/>
        </authorList>
    </citation>
    <scope>NUCLEOTIDE SEQUENCE</scope>
    <source>
        <strain evidence="2">CGMCC 1.12785</strain>
    </source>
</reference>
<dbReference type="EMBL" id="BMFY01000010">
    <property type="protein sequence ID" value="GGA20058.1"/>
    <property type="molecule type" value="Genomic_DNA"/>
</dbReference>
<gene>
    <name evidence="2" type="ORF">GCM10011333_23990</name>
</gene>
<reference evidence="2" key="2">
    <citation type="submission" date="2020-09" db="EMBL/GenBank/DDBJ databases">
        <authorList>
            <person name="Sun Q."/>
            <person name="Zhou Y."/>
        </authorList>
    </citation>
    <scope>NUCLEOTIDE SEQUENCE</scope>
    <source>
        <strain evidence="2">CGMCC 1.12785</strain>
    </source>
</reference>
<dbReference type="AlphaFoldDB" id="A0A8J2XL57"/>
<dbReference type="Proteomes" id="UP000616114">
    <property type="component" value="Unassembled WGS sequence"/>
</dbReference>
<keyword evidence="1" id="KW-1133">Transmembrane helix</keyword>
<evidence type="ECO:0008006" key="4">
    <source>
        <dbReference type="Google" id="ProtNLM"/>
    </source>
</evidence>